<evidence type="ECO:0000256" key="6">
    <source>
        <dbReference type="ARBA" id="ARBA00023098"/>
    </source>
</evidence>
<keyword evidence="7" id="KW-0472">Membrane</keyword>
<dbReference type="PaxDb" id="3708-A0A078HJW9"/>
<dbReference type="GO" id="GO:0006629">
    <property type="term" value="P:lipid metabolic process"/>
    <property type="evidence" value="ECO:0007669"/>
    <property type="project" value="UniProtKB-KW"/>
</dbReference>
<evidence type="ECO:0000313" key="9">
    <source>
        <dbReference type="EMBL" id="CDY37569.1"/>
    </source>
</evidence>
<keyword evidence="10" id="KW-1185">Reference proteome</keyword>
<evidence type="ECO:0000256" key="8">
    <source>
        <dbReference type="SAM" id="MobiDB-lite"/>
    </source>
</evidence>
<evidence type="ECO:0000256" key="4">
    <source>
        <dbReference type="ARBA" id="ARBA00022989"/>
    </source>
</evidence>
<comment type="subcellular location">
    <subcellularLocation>
        <location evidence="1">Endoplasmic reticulum membrane</location>
        <topology evidence="1">Multi-pass membrane protein</topology>
    </subcellularLocation>
</comment>
<keyword evidence="3" id="KW-0256">Endoplasmic reticulum</keyword>
<dbReference type="AlphaFoldDB" id="A0A078HJW9"/>
<proteinExistence type="predicted"/>
<protein>
    <submittedName>
        <fullName evidence="9">BnaA02g20010D protein</fullName>
    </submittedName>
</protein>
<dbReference type="OMA" id="TTRAKWK"/>
<gene>
    <name evidence="9" type="primary">BnaA02g20010D</name>
    <name evidence="9" type="ORF">GSBRNA2T00064198001</name>
</gene>
<dbReference type="PANTHER" id="PTHR12863:SF16">
    <property type="entry name" value="FATTY ACID HYDROXYLASE DOMAIN-CONTAINING PROTEIN"/>
    <property type="match status" value="1"/>
</dbReference>
<dbReference type="GO" id="GO:0005789">
    <property type="term" value="C:endoplasmic reticulum membrane"/>
    <property type="evidence" value="ECO:0007669"/>
    <property type="project" value="UniProtKB-SubCell"/>
</dbReference>
<keyword evidence="5" id="KW-0560">Oxidoreductase</keyword>
<evidence type="ECO:0000256" key="5">
    <source>
        <dbReference type="ARBA" id="ARBA00023002"/>
    </source>
</evidence>
<accession>A0A078HJW9</accession>
<dbReference type="InterPro" id="IPR014430">
    <property type="entry name" value="Scs7"/>
</dbReference>
<feature type="compositionally biased region" description="Polar residues" evidence="8">
    <location>
        <begin position="60"/>
        <end position="71"/>
    </location>
</feature>
<evidence type="ECO:0000256" key="7">
    <source>
        <dbReference type="ARBA" id="ARBA00023136"/>
    </source>
</evidence>
<feature type="region of interest" description="Disordered" evidence="8">
    <location>
        <begin position="45"/>
        <end position="90"/>
    </location>
</feature>
<dbReference type="Gramene" id="CDY37569">
    <property type="protein sequence ID" value="CDY37569"/>
    <property type="gene ID" value="GSBRNA2T00064198001"/>
</dbReference>
<sequence length="105" mass="12108">MVAEGFTVDLNKPLVFQVGHLGETYEEWVHQPIVTKKGPRFFHSDFWEPSQEPKPDYIKTTRSPINNNGHNENAKRAFSPNSETTRAKWKARQGGWLDTWGDLLP</sequence>
<evidence type="ECO:0000256" key="3">
    <source>
        <dbReference type="ARBA" id="ARBA00022824"/>
    </source>
</evidence>
<dbReference type="EMBL" id="LK032403">
    <property type="protein sequence ID" value="CDY37569.1"/>
    <property type="molecule type" value="Genomic_DNA"/>
</dbReference>
<keyword evidence="2" id="KW-0812">Transmembrane</keyword>
<reference evidence="9 10" key="1">
    <citation type="journal article" date="2014" name="Science">
        <title>Plant genetics. Early allopolyploid evolution in the post-Neolithic Brassica napus oilseed genome.</title>
        <authorList>
            <person name="Chalhoub B."/>
            <person name="Denoeud F."/>
            <person name="Liu S."/>
            <person name="Parkin I.A."/>
            <person name="Tang H."/>
            <person name="Wang X."/>
            <person name="Chiquet J."/>
            <person name="Belcram H."/>
            <person name="Tong C."/>
            <person name="Samans B."/>
            <person name="Correa M."/>
            <person name="Da Silva C."/>
            <person name="Just J."/>
            <person name="Falentin C."/>
            <person name="Koh C.S."/>
            <person name="Le Clainche I."/>
            <person name="Bernard M."/>
            <person name="Bento P."/>
            <person name="Noel B."/>
            <person name="Labadie K."/>
            <person name="Alberti A."/>
            <person name="Charles M."/>
            <person name="Arnaud D."/>
            <person name="Guo H."/>
            <person name="Daviaud C."/>
            <person name="Alamery S."/>
            <person name="Jabbari K."/>
            <person name="Zhao M."/>
            <person name="Edger P.P."/>
            <person name="Chelaifa H."/>
            <person name="Tack D."/>
            <person name="Lassalle G."/>
            <person name="Mestiri I."/>
            <person name="Schnel N."/>
            <person name="Le Paslier M.C."/>
            <person name="Fan G."/>
            <person name="Renault V."/>
            <person name="Bayer P.E."/>
            <person name="Golicz A.A."/>
            <person name="Manoli S."/>
            <person name="Lee T.H."/>
            <person name="Thi V.H."/>
            <person name="Chalabi S."/>
            <person name="Hu Q."/>
            <person name="Fan C."/>
            <person name="Tollenaere R."/>
            <person name="Lu Y."/>
            <person name="Battail C."/>
            <person name="Shen J."/>
            <person name="Sidebottom C.H."/>
            <person name="Wang X."/>
            <person name="Canaguier A."/>
            <person name="Chauveau A."/>
            <person name="Berard A."/>
            <person name="Deniot G."/>
            <person name="Guan M."/>
            <person name="Liu Z."/>
            <person name="Sun F."/>
            <person name="Lim Y.P."/>
            <person name="Lyons E."/>
            <person name="Town C.D."/>
            <person name="Bancroft I."/>
            <person name="Wang X."/>
            <person name="Meng J."/>
            <person name="Ma J."/>
            <person name="Pires J.C."/>
            <person name="King G.J."/>
            <person name="Brunel D."/>
            <person name="Delourme R."/>
            <person name="Renard M."/>
            <person name="Aury J.M."/>
            <person name="Adams K.L."/>
            <person name="Batley J."/>
            <person name="Snowdon R.J."/>
            <person name="Tost J."/>
            <person name="Edwards D."/>
            <person name="Zhou Y."/>
            <person name="Hua W."/>
            <person name="Sharpe A.G."/>
            <person name="Paterson A.H."/>
            <person name="Guan C."/>
            <person name="Wincker P."/>
        </authorList>
    </citation>
    <scope>NUCLEOTIDE SEQUENCE [LARGE SCALE GENOMIC DNA]</scope>
    <source>
        <strain evidence="10">cv. Darmor-bzh</strain>
    </source>
</reference>
<dbReference type="GO" id="GO:0080132">
    <property type="term" value="F:fatty acid 2-hydroxylase activity"/>
    <property type="evidence" value="ECO:0007669"/>
    <property type="project" value="InterPro"/>
</dbReference>
<name>A0A078HJW9_BRANA</name>
<evidence type="ECO:0000313" key="10">
    <source>
        <dbReference type="Proteomes" id="UP000028999"/>
    </source>
</evidence>
<evidence type="ECO:0000256" key="2">
    <source>
        <dbReference type="ARBA" id="ARBA00022692"/>
    </source>
</evidence>
<evidence type="ECO:0000256" key="1">
    <source>
        <dbReference type="ARBA" id="ARBA00004477"/>
    </source>
</evidence>
<dbReference type="Proteomes" id="UP000028999">
    <property type="component" value="Unassembled WGS sequence"/>
</dbReference>
<organism evidence="9 10">
    <name type="scientific">Brassica napus</name>
    <name type="common">Rape</name>
    <dbReference type="NCBI Taxonomy" id="3708"/>
    <lineage>
        <taxon>Eukaryota</taxon>
        <taxon>Viridiplantae</taxon>
        <taxon>Streptophyta</taxon>
        <taxon>Embryophyta</taxon>
        <taxon>Tracheophyta</taxon>
        <taxon>Spermatophyta</taxon>
        <taxon>Magnoliopsida</taxon>
        <taxon>eudicotyledons</taxon>
        <taxon>Gunneridae</taxon>
        <taxon>Pentapetalae</taxon>
        <taxon>rosids</taxon>
        <taxon>malvids</taxon>
        <taxon>Brassicales</taxon>
        <taxon>Brassicaceae</taxon>
        <taxon>Brassiceae</taxon>
        <taxon>Brassica</taxon>
    </lineage>
</organism>
<feature type="compositionally biased region" description="Basic and acidic residues" evidence="8">
    <location>
        <begin position="45"/>
        <end position="59"/>
    </location>
</feature>
<dbReference type="PANTHER" id="PTHR12863">
    <property type="entry name" value="FATTY ACID HYDROXYLASE"/>
    <property type="match status" value="1"/>
</dbReference>
<keyword evidence="4" id="KW-1133">Transmembrane helix</keyword>
<dbReference type="STRING" id="3708.A0A078HJW9"/>
<keyword evidence="6" id="KW-0443">Lipid metabolism</keyword>